<name>A0AC35ETY8_9BILA</name>
<dbReference type="WBParaSite" id="PS1159_v2.g10680.t1">
    <property type="protein sequence ID" value="PS1159_v2.g10680.t1"/>
    <property type="gene ID" value="PS1159_v2.g10680"/>
</dbReference>
<dbReference type="Proteomes" id="UP000887580">
    <property type="component" value="Unplaced"/>
</dbReference>
<organism evidence="1 2">
    <name type="scientific">Panagrolaimus sp. PS1159</name>
    <dbReference type="NCBI Taxonomy" id="55785"/>
    <lineage>
        <taxon>Eukaryota</taxon>
        <taxon>Metazoa</taxon>
        <taxon>Ecdysozoa</taxon>
        <taxon>Nematoda</taxon>
        <taxon>Chromadorea</taxon>
        <taxon>Rhabditida</taxon>
        <taxon>Tylenchina</taxon>
        <taxon>Panagrolaimomorpha</taxon>
        <taxon>Panagrolaimoidea</taxon>
        <taxon>Panagrolaimidae</taxon>
        <taxon>Panagrolaimus</taxon>
    </lineage>
</organism>
<protein>
    <submittedName>
        <fullName evidence="2">Uncharacterized protein</fullName>
    </submittedName>
</protein>
<reference evidence="2" key="1">
    <citation type="submission" date="2022-11" db="UniProtKB">
        <authorList>
            <consortium name="WormBaseParasite"/>
        </authorList>
    </citation>
    <scope>IDENTIFICATION</scope>
</reference>
<sequence>MLSVILDKNDKNVSVDEILKRVSNISEFIYQKLKEFVPEAIKLTNQTLRNMTLNLNGNRLNVLCIYRLSPTFDPNLFCEFIKTDAALKALFEFYIQCVAYKKFMKRTVKEMISKWDIPMNQKPSIDFYDDF</sequence>
<proteinExistence type="predicted"/>
<accession>A0AC35ETY8</accession>
<evidence type="ECO:0000313" key="1">
    <source>
        <dbReference type="Proteomes" id="UP000887580"/>
    </source>
</evidence>
<evidence type="ECO:0000313" key="2">
    <source>
        <dbReference type="WBParaSite" id="PS1159_v2.g10680.t1"/>
    </source>
</evidence>